<evidence type="ECO:0000256" key="1">
    <source>
        <dbReference type="SAM" id="MobiDB-lite"/>
    </source>
</evidence>
<protein>
    <submittedName>
        <fullName evidence="2">Uncharacterized protein</fullName>
    </submittedName>
</protein>
<evidence type="ECO:0000313" key="3">
    <source>
        <dbReference type="Proteomes" id="UP000236903"/>
    </source>
</evidence>
<evidence type="ECO:0000313" key="2">
    <source>
        <dbReference type="EMBL" id="AVB18139.1"/>
    </source>
</evidence>
<sequence length="78" mass="8657">MGVSGPKYNNSHLTALPRVRNDNLNYRVIVRHSASHAALDALRPIFSRRREDVSSSSHPEPHRPGPQSPLALQQVPQA</sequence>
<gene>
    <name evidence="2" type="ORF">BKM03_01760</name>
</gene>
<organism evidence="2 3">
    <name type="scientific">Pseudomonas avellanae</name>
    <dbReference type="NCBI Taxonomy" id="46257"/>
    <lineage>
        <taxon>Bacteria</taxon>
        <taxon>Pseudomonadati</taxon>
        <taxon>Pseudomonadota</taxon>
        <taxon>Gammaproteobacteria</taxon>
        <taxon>Pseudomonadales</taxon>
        <taxon>Pseudomonadaceae</taxon>
        <taxon>Pseudomonas</taxon>
    </lineage>
</organism>
<dbReference type="Proteomes" id="UP000236903">
    <property type="component" value="Chromosome"/>
</dbReference>
<feature type="region of interest" description="Disordered" evidence="1">
    <location>
        <begin position="49"/>
        <end position="78"/>
    </location>
</feature>
<name>A0AAD0GN89_9PSED</name>
<feature type="compositionally biased region" description="Basic and acidic residues" evidence="1">
    <location>
        <begin position="49"/>
        <end position="63"/>
    </location>
</feature>
<dbReference type="AlphaFoldDB" id="A0AAD0GN89"/>
<proteinExistence type="predicted"/>
<reference evidence="2 3" key="1">
    <citation type="submission" date="2018-02" db="EMBL/GenBank/DDBJ databases">
        <title>Comparative genomics of Pseudomonas syringae.</title>
        <authorList>
            <person name="Hulin M.T."/>
        </authorList>
    </citation>
    <scope>NUCLEOTIDE SEQUENCE [LARGE SCALE GENOMIC DNA]</scope>
    <source>
        <strain evidence="2 3">R2leaf</strain>
    </source>
</reference>
<dbReference type="EMBL" id="CP026562">
    <property type="protein sequence ID" value="AVB18139.1"/>
    <property type="molecule type" value="Genomic_DNA"/>
</dbReference>
<accession>A0AAD0GN89</accession>
<dbReference type="KEGG" id="pavl:BKM03_01760"/>